<reference evidence="1" key="1">
    <citation type="submission" date="2019-10" db="EMBL/GenBank/DDBJ databases">
        <authorList>
            <consortium name="DOE Joint Genome Institute"/>
            <person name="Kuo A."/>
            <person name="Miyauchi S."/>
            <person name="Kiss E."/>
            <person name="Drula E."/>
            <person name="Kohler A."/>
            <person name="Sanchez-Garcia M."/>
            <person name="Andreopoulos B."/>
            <person name="Barry K.W."/>
            <person name="Bonito G."/>
            <person name="Buee M."/>
            <person name="Carver A."/>
            <person name="Chen C."/>
            <person name="Cichocki N."/>
            <person name="Clum A."/>
            <person name="Culley D."/>
            <person name="Crous P.W."/>
            <person name="Fauchery L."/>
            <person name="Girlanda M."/>
            <person name="Hayes R."/>
            <person name="Keri Z."/>
            <person name="Labutti K."/>
            <person name="Lipzen A."/>
            <person name="Lombard V."/>
            <person name="Magnuson J."/>
            <person name="Maillard F."/>
            <person name="Morin E."/>
            <person name="Murat C."/>
            <person name="Nolan M."/>
            <person name="Ohm R."/>
            <person name="Pangilinan J."/>
            <person name="Pereira M."/>
            <person name="Perotto S."/>
            <person name="Peter M."/>
            <person name="Riley R."/>
            <person name="Sitrit Y."/>
            <person name="Stielow B."/>
            <person name="Szollosi G."/>
            <person name="Zifcakova L."/>
            <person name="Stursova M."/>
            <person name="Spatafora J.W."/>
            <person name="Tedersoo L."/>
            <person name="Vaario L.-M."/>
            <person name="Yamada A."/>
            <person name="Yan M."/>
            <person name="Wang P."/>
            <person name="Xu J."/>
            <person name="Bruns T."/>
            <person name="Baldrian P."/>
            <person name="Vilgalys R."/>
            <person name="Henrissat B."/>
            <person name="Grigoriev I.V."/>
            <person name="Hibbett D."/>
            <person name="Nagy L.G."/>
            <person name="Martin F.M."/>
        </authorList>
    </citation>
    <scope>NUCLEOTIDE SEQUENCE</scope>
    <source>
        <strain evidence="1">P2</strain>
    </source>
</reference>
<comment type="caution">
    <text evidence="1">The sequence shown here is derived from an EMBL/GenBank/DDBJ whole genome shotgun (WGS) entry which is preliminary data.</text>
</comment>
<evidence type="ECO:0000313" key="2">
    <source>
        <dbReference type="Proteomes" id="UP000886501"/>
    </source>
</evidence>
<name>A0ACB6Z450_THEGA</name>
<keyword evidence="2" id="KW-1185">Reference proteome</keyword>
<dbReference type="Proteomes" id="UP000886501">
    <property type="component" value="Unassembled WGS sequence"/>
</dbReference>
<proteinExistence type="predicted"/>
<evidence type="ECO:0000313" key="1">
    <source>
        <dbReference type="EMBL" id="KAF9644353.1"/>
    </source>
</evidence>
<gene>
    <name evidence="1" type="ORF">BDM02DRAFT_3263602</name>
</gene>
<reference evidence="1" key="2">
    <citation type="journal article" date="2020" name="Nat. Commun.">
        <title>Large-scale genome sequencing of mycorrhizal fungi provides insights into the early evolution of symbiotic traits.</title>
        <authorList>
            <person name="Miyauchi S."/>
            <person name="Kiss E."/>
            <person name="Kuo A."/>
            <person name="Drula E."/>
            <person name="Kohler A."/>
            <person name="Sanchez-Garcia M."/>
            <person name="Morin E."/>
            <person name="Andreopoulos B."/>
            <person name="Barry K.W."/>
            <person name="Bonito G."/>
            <person name="Buee M."/>
            <person name="Carver A."/>
            <person name="Chen C."/>
            <person name="Cichocki N."/>
            <person name="Clum A."/>
            <person name="Culley D."/>
            <person name="Crous P.W."/>
            <person name="Fauchery L."/>
            <person name="Girlanda M."/>
            <person name="Hayes R.D."/>
            <person name="Keri Z."/>
            <person name="LaButti K."/>
            <person name="Lipzen A."/>
            <person name="Lombard V."/>
            <person name="Magnuson J."/>
            <person name="Maillard F."/>
            <person name="Murat C."/>
            <person name="Nolan M."/>
            <person name="Ohm R.A."/>
            <person name="Pangilinan J."/>
            <person name="Pereira M.F."/>
            <person name="Perotto S."/>
            <person name="Peter M."/>
            <person name="Pfister S."/>
            <person name="Riley R."/>
            <person name="Sitrit Y."/>
            <person name="Stielow J.B."/>
            <person name="Szollosi G."/>
            <person name="Zifcakova L."/>
            <person name="Stursova M."/>
            <person name="Spatafora J.W."/>
            <person name="Tedersoo L."/>
            <person name="Vaario L.M."/>
            <person name="Yamada A."/>
            <person name="Yan M."/>
            <person name="Wang P."/>
            <person name="Xu J."/>
            <person name="Bruns T."/>
            <person name="Baldrian P."/>
            <person name="Vilgalys R."/>
            <person name="Dunand C."/>
            <person name="Henrissat B."/>
            <person name="Grigoriev I.V."/>
            <person name="Hibbett D."/>
            <person name="Nagy L.G."/>
            <person name="Martin F.M."/>
        </authorList>
    </citation>
    <scope>NUCLEOTIDE SEQUENCE</scope>
    <source>
        <strain evidence="1">P2</strain>
    </source>
</reference>
<organism evidence="1 2">
    <name type="scientific">Thelephora ganbajun</name>
    <name type="common">Ganba fungus</name>
    <dbReference type="NCBI Taxonomy" id="370292"/>
    <lineage>
        <taxon>Eukaryota</taxon>
        <taxon>Fungi</taxon>
        <taxon>Dikarya</taxon>
        <taxon>Basidiomycota</taxon>
        <taxon>Agaricomycotina</taxon>
        <taxon>Agaricomycetes</taxon>
        <taxon>Thelephorales</taxon>
        <taxon>Thelephoraceae</taxon>
        <taxon>Thelephora</taxon>
    </lineage>
</organism>
<sequence>MHRACFDLYYKHPYLRTPESTDFYPKTELKPHKVRSTDKESPSEDVPFAAAESPATLDTDPRWGLIEIPSITAAGLIADPDESPNRPPTPNLKQNLVEILRDERVYPARDSSIPVDIGAPARRRLTSRSLFPGEVVSLVEAITTGKDGVRLTDCLCGDTAQTFVNVVHEILGLPGLPPQFRRKCLSALCRICGRRALLPTSLQIPPCYNRSDIPRYRGGYADVWRGEHQGRSVAAKVLRVCSTSDLDKIRRRFCKEIMTWKTLNHPNVLPLLGATIDGHQFVMVSEWMTNGNINEFIKAHNDVNRFELLKDVTMGLIYMHDQAMVHGDLKGANILIDPNGHARLADFGLLTIISDHTNPTASSSFAVGGTIRWMSPELLYPDPSGLKVARPTKQSDCYALGMVIYEVLSGQAPFMPVHHYVVIRKVIEGEHPGRPEGSEGAWFTDDLWQTLNQCWAVQPKCRPSIGAVNSGRVWIDEDDRDLGSGSPGALSRFDPCYFFTFLRRILC</sequence>
<dbReference type="EMBL" id="MU118145">
    <property type="protein sequence ID" value="KAF9644353.1"/>
    <property type="molecule type" value="Genomic_DNA"/>
</dbReference>
<protein>
    <submittedName>
        <fullName evidence="1">Kinase-like protein</fullName>
    </submittedName>
</protein>
<accession>A0ACB6Z450</accession>